<proteinExistence type="predicted"/>
<dbReference type="EMBL" id="QYUM01000003">
    <property type="protein sequence ID" value="RJF90254.1"/>
    <property type="molecule type" value="Genomic_DNA"/>
</dbReference>
<keyword evidence="3" id="KW-1185">Reference proteome</keyword>
<dbReference type="Proteomes" id="UP000286100">
    <property type="component" value="Unassembled WGS sequence"/>
</dbReference>
<name>A0A418WJQ4_9SPHN</name>
<dbReference type="AlphaFoldDB" id="A0A418WJQ4"/>
<evidence type="ECO:0000259" key="1">
    <source>
        <dbReference type="Pfam" id="PF11195"/>
    </source>
</evidence>
<evidence type="ECO:0000313" key="2">
    <source>
        <dbReference type="EMBL" id="RJF90254.1"/>
    </source>
</evidence>
<gene>
    <name evidence="2" type="ORF">D3876_08220</name>
</gene>
<dbReference type="InterPro" id="IPR021361">
    <property type="entry name" value="Tad2-like_dom"/>
</dbReference>
<sequence length="99" mass="11634">MNFRQAVQALFQGKIVRRASWMDRMMHVRMTEIDGRRVPVMRVDHGEYYREWGYPCLGSDWTAEDWVLVEVADREKPIFGMQHAISSQSSVNFAARARN</sequence>
<protein>
    <recommendedName>
        <fullName evidence="1">Thoeris anti-defense 2-like domain-containing protein</fullName>
    </recommendedName>
</protein>
<comment type="caution">
    <text evidence="2">The sequence shown here is derived from an EMBL/GenBank/DDBJ whole genome shotgun (WGS) entry which is preliminary data.</text>
</comment>
<feature type="domain" description="Thoeris anti-defense 2-like" evidence="1">
    <location>
        <begin position="1"/>
        <end position="69"/>
    </location>
</feature>
<dbReference type="Pfam" id="PF11195">
    <property type="entry name" value="Tad2-like"/>
    <property type="match status" value="1"/>
</dbReference>
<organism evidence="2 3">
    <name type="scientific">Sphingomonas cavernae</name>
    <dbReference type="NCBI Taxonomy" id="2320861"/>
    <lineage>
        <taxon>Bacteria</taxon>
        <taxon>Pseudomonadati</taxon>
        <taxon>Pseudomonadota</taxon>
        <taxon>Alphaproteobacteria</taxon>
        <taxon>Sphingomonadales</taxon>
        <taxon>Sphingomonadaceae</taxon>
        <taxon>Sphingomonas</taxon>
    </lineage>
</organism>
<reference evidence="2 3" key="1">
    <citation type="submission" date="2018-09" db="EMBL/GenBank/DDBJ databases">
        <authorList>
            <person name="Zhu H."/>
        </authorList>
    </citation>
    <scope>NUCLEOTIDE SEQUENCE [LARGE SCALE GENOMIC DNA]</scope>
    <source>
        <strain evidence="2 3">K2R01-6</strain>
    </source>
</reference>
<accession>A0A418WJQ4</accession>
<evidence type="ECO:0000313" key="3">
    <source>
        <dbReference type="Proteomes" id="UP000286100"/>
    </source>
</evidence>